<proteinExistence type="predicted"/>
<protein>
    <submittedName>
        <fullName evidence="1">Uncharacterized protein</fullName>
    </submittedName>
</protein>
<name>A0A822YRI9_NELNU</name>
<reference evidence="1 2" key="1">
    <citation type="journal article" date="2020" name="Mol. Biol. Evol.">
        <title>Distinct Expression and Methylation Patterns for Genes with Different Fates following a Single Whole-Genome Duplication in Flowering Plants.</title>
        <authorList>
            <person name="Shi T."/>
            <person name="Rahmani R.S."/>
            <person name="Gugger P.F."/>
            <person name="Wang M."/>
            <person name="Li H."/>
            <person name="Zhang Y."/>
            <person name="Li Z."/>
            <person name="Wang Q."/>
            <person name="Van de Peer Y."/>
            <person name="Marchal K."/>
            <person name="Chen J."/>
        </authorList>
    </citation>
    <scope>NUCLEOTIDE SEQUENCE [LARGE SCALE GENOMIC DNA]</scope>
    <source>
        <tissue evidence="1">Leaf</tissue>
    </source>
</reference>
<sequence length="82" mass="9496">MYMVDNHSSIQLVRQLEIQIHTLDISALSSIANLNSYRQLCPEKVEAFSILRQFEYKVCFVNCSWGQQSCLYLAMDFELATV</sequence>
<accession>A0A822YRI9</accession>
<dbReference type="Proteomes" id="UP000607653">
    <property type="component" value="Unassembled WGS sequence"/>
</dbReference>
<comment type="caution">
    <text evidence="1">The sequence shown here is derived from an EMBL/GenBank/DDBJ whole genome shotgun (WGS) entry which is preliminary data.</text>
</comment>
<evidence type="ECO:0000313" key="2">
    <source>
        <dbReference type="Proteomes" id="UP000607653"/>
    </source>
</evidence>
<gene>
    <name evidence="1" type="ORF">HUJ06_005393</name>
</gene>
<evidence type="ECO:0000313" key="1">
    <source>
        <dbReference type="EMBL" id="DAD34753.1"/>
    </source>
</evidence>
<dbReference type="EMBL" id="DUZY01000004">
    <property type="protein sequence ID" value="DAD34753.1"/>
    <property type="molecule type" value="Genomic_DNA"/>
</dbReference>
<keyword evidence="2" id="KW-1185">Reference proteome</keyword>
<dbReference type="AlphaFoldDB" id="A0A822YRI9"/>
<organism evidence="1 2">
    <name type="scientific">Nelumbo nucifera</name>
    <name type="common">Sacred lotus</name>
    <dbReference type="NCBI Taxonomy" id="4432"/>
    <lineage>
        <taxon>Eukaryota</taxon>
        <taxon>Viridiplantae</taxon>
        <taxon>Streptophyta</taxon>
        <taxon>Embryophyta</taxon>
        <taxon>Tracheophyta</taxon>
        <taxon>Spermatophyta</taxon>
        <taxon>Magnoliopsida</taxon>
        <taxon>Proteales</taxon>
        <taxon>Nelumbonaceae</taxon>
        <taxon>Nelumbo</taxon>
    </lineage>
</organism>